<feature type="transmembrane region" description="Helical" evidence="1">
    <location>
        <begin position="399"/>
        <end position="416"/>
    </location>
</feature>
<proteinExistence type="predicted"/>
<reference evidence="4" key="1">
    <citation type="submission" date="2015-07" db="EMBL/GenBank/DDBJ databases">
        <title>Draft genome sequence of the purine-degrading Gottschalkia purinilyticum DSM 1384 (formerly Clostridium purinilyticum).</title>
        <authorList>
            <person name="Poehlein A."/>
            <person name="Schiel-Bengelsdorf B."/>
            <person name="Bengelsdorf F.R."/>
            <person name="Daniel R."/>
            <person name="Duerre P."/>
        </authorList>
    </citation>
    <scope>NUCLEOTIDE SEQUENCE [LARGE SCALE GENOMIC DNA]</scope>
    <source>
        <strain evidence="4">DSM 1384</strain>
    </source>
</reference>
<evidence type="ECO:0000313" key="4">
    <source>
        <dbReference type="Proteomes" id="UP000037267"/>
    </source>
</evidence>
<dbReference type="PIRSF" id="PIRSF026631">
    <property type="entry name" value="UCP026631"/>
    <property type="match status" value="1"/>
</dbReference>
<feature type="transmembrane region" description="Helical" evidence="1">
    <location>
        <begin position="12"/>
        <end position="35"/>
    </location>
</feature>
<dbReference type="PANTHER" id="PTHR34473:SF2">
    <property type="entry name" value="UPF0699 TRANSMEMBRANE PROTEIN YDBT"/>
    <property type="match status" value="1"/>
</dbReference>
<accession>A0A0L0WAP8</accession>
<feature type="domain" description="YdbS-like PH" evidence="2">
    <location>
        <begin position="417"/>
        <end position="472"/>
    </location>
</feature>
<organism evidence="3 4">
    <name type="scientific">Gottschalkia purinilytica</name>
    <name type="common">Clostridium purinilyticum</name>
    <dbReference type="NCBI Taxonomy" id="1503"/>
    <lineage>
        <taxon>Bacteria</taxon>
        <taxon>Bacillati</taxon>
        <taxon>Bacillota</taxon>
        <taxon>Tissierellia</taxon>
        <taxon>Tissierellales</taxon>
        <taxon>Gottschalkiaceae</taxon>
        <taxon>Gottschalkia</taxon>
    </lineage>
</organism>
<keyword evidence="1" id="KW-0472">Membrane</keyword>
<feature type="transmembrane region" description="Helical" evidence="1">
    <location>
        <begin position="372"/>
        <end position="393"/>
    </location>
</feature>
<protein>
    <recommendedName>
        <fullName evidence="2">YdbS-like PH domain-containing protein</fullName>
    </recommendedName>
</protein>
<feature type="transmembrane region" description="Helical" evidence="1">
    <location>
        <begin position="41"/>
        <end position="61"/>
    </location>
</feature>
<evidence type="ECO:0000256" key="1">
    <source>
        <dbReference type="SAM" id="Phobius"/>
    </source>
</evidence>
<gene>
    <name evidence="3" type="ORF">CLPU_6c00700</name>
</gene>
<name>A0A0L0WAP8_GOTPU</name>
<feature type="transmembrane region" description="Helical" evidence="1">
    <location>
        <begin position="197"/>
        <end position="216"/>
    </location>
</feature>
<feature type="transmembrane region" description="Helical" evidence="1">
    <location>
        <begin position="251"/>
        <end position="269"/>
    </location>
</feature>
<sequence length="504" mass="58826">MEYKKQHIYFLFSKLISSLESAFCLFAICIAITKNSYLKEYIISFYFILGTFLITLTYSILQWHRNIYAISDNYIYTKSGILNINERRIPFAKIQTIDISSSYFQRLYNICSIQIETPGSSDECEVQMILDYNTANNIREIILKNNDNKITSTKNITTKDNKDIDSDMNVVESESICDKNIKSIYTFKPSYMIIKSLTSFKWLVVLPFGLTFYSFFDDYMPKKSISKLISDTGLVLNKIFNRNNLDDMRDLFLIFFIMSVIFSIINTIVKYHNFSLSRKNNNIKISYGLSNKKEISIPVNRISSIKITESIFKKLFGFAEISIESIGYGNEDGEESILCPFIKANEINSLISDLLPEVSLNYNFKKVSNRSLYYYVLESITLPTFFFIAMFFYKKYYGYIFMILPIFMLILGFYRYKNAGISYYDNILIISLRKFSLCTIIIPKSKIQSIESRQNPIQKINDIYTLNINIQGEFVHDNYKVKGFSSDIISNFANWFTNKKLNTN</sequence>
<evidence type="ECO:0000259" key="2">
    <source>
        <dbReference type="Pfam" id="PF03703"/>
    </source>
</evidence>
<dbReference type="EMBL" id="LGSS01000006">
    <property type="protein sequence ID" value="KNF08584.1"/>
    <property type="molecule type" value="Genomic_DNA"/>
</dbReference>
<dbReference type="AlphaFoldDB" id="A0A0L0WAP8"/>
<keyword evidence="1" id="KW-1133">Transmembrane helix</keyword>
<dbReference type="InterPro" id="IPR005182">
    <property type="entry name" value="YdbS-like_PH"/>
</dbReference>
<dbReference type="RefSeq" id="WP_050355103.1">
    <property type="nucleotide sequence ID" value="NZ_LGSS01000006.1"/>
</dbReference>
<dbReference type="Pfam" id="PF03703">
    <property type="entry name" value="bPH_2"/>
    <property type="match status" value="3"/>
</dbReference>
<dbReference type="InterPro" id="IPR014529">
    <property type="entry name" value="UCP026631"/>
</dbReference>
<comment type="caution">
    <text evidence="3">The sequence shown here is derived from an EMBL/GenBank/DDBJ whole genome shotgun (WGS) entry which is preliminary data.</text>
</comment>
<feature type="domain" description="YdbS-like PH" evidence="2">
    <location>
        <begin position="271"/>
        <end position="344"/>
    </location>
</feature>
<dbReference type="PANTHER" id="PTHR34473">
    <property type="entry name" value="UPF0699 TRANSMEMBRANE PROTEIN YDBS"/>
    <property type="match status" value="1"/>
</dbReference>
<feature type="domain" description="YdbS-like PH" evidence="2">
    <location>
        <begin position="63"/>
        <end position="140"/>
    </location>
</feature>
<dbReference type="STRING" id="1503.CLPU_6c00700"/>
<evidence type="ECO:0000313" key="3">
    <source>
        <dbReference type="EMBL" id="KNF08584.1"/>
    </source>
</evidence>
<keyword evidence="4" id="KW-1185">Reference proteome</keyword>
<keyword evidence="1" id="KW-0812">Transmembrane</keyword>
<dbReference type="Proteomes" id="UP000037267">
    <property type="component" value="Unassembled WGS sequence"/>
</dbReference>